<feature type="transmembrane region" description="Helical" evidence="6">
    <location>
        <begin position="43"/>
        <end position="66"/>
    </location>
</feature>
<evidence type="ECO:0000256" key="2">
    <source>
        <dbReference type="ARBA" id="ARBA00008974"/>
    </source>
</evidence>
<comment type="similarity">
    <text evidence="2">Belongs to the purine-cytosine permease (2.A.39) family.</text>
</comment>
<keyword evidence="3 6" id="KW-0812">Transmembrane</keyword>
<evidence type="ECO:0000313" key="7">
    <source>
        <dbReference type="EMBL" id="KAE8403189.1"/>
    </source>
</evidence>
<keyword evidence="8" id="KW-1185">Reference proteome</keyword>
<dbReference type="PANTHER" id="PTHR30618">
    <property type="entry name" value="NCS1 FAMILY PURINE/PYRIMIDINE TRANSPORTER"/>
    <property type="match status" value="1"/>
</dbReference>
<feature type="transmembrane region" description="Helical" evidence="6">
    <location>
        <begin position="451"/>
        <end position="472"/>
    </location>
</feature>
<evidence type="ECO:0000256" key="1">
    <source>
        <dbReference type="ARBA" id="ARBA00004141"/>
    </source>
</evidence>
<feature type="transmembrane region" description="Helical" evidence="6">
    <location>
        <begin position="230"/>
        <end position="252"/>
    </location>
</feature>
<evidence type="ECO:0000256" key="6">
    <source>
        <dbReference type="SAM" id="Phobius"/>
    </source>
</evidence>
<proteinExistence type="inferred from homology"/>
<feature type="transmembrane region" description="Helical" evidence="6">
    <location>
        <begin position="264"/>
        <end position="288"/>
    </location>
</feature>
<dbReference type="GeneID" id="43674402"/>
<dbReference type="AlphaFoldDB" id="A0A5N7DAC5"/>
<dbReference type="RefSeq" id="XP_031940508.1">
    <property type="nucleotide sequence ID" value="XM_032089711.1"/>
</dbReference>
<dbReference type="EMBL" id="ML736779">
    <property type="protein sequence ID" value="KAE8403189.1"/>
    <property type="molecule type" value="Genomic_DNA"/>
</dbReference>
<sequence length="518" mass="57771">MRSYKSACRSFLTTLHEKLITVEFLDDDSIRPTRVQDRTWTHITYLAFWFSASGNIGNLYAASAGLTVGLSMWESIICQLGGQILAGILMALNGRAGALYRIPFPVFCRSSWIMAIVWNSVNAVQGAQCLNVLLRSIFPSIANIPATMGSKSALTSAGMICFFIFWYLHPWFVSCAFLFIPIPKMRILVYIKVVASYSATVAMLAWTLSLSGSSQHTLQSHSTIHGTEKSWMVVKFFWPGLASVATFVSNAADLQRCARRPNDVVLGQVFSFPMANFIMAIMGSVIAATSEPILGGVFRNECPSLTAGLTNSAYMKSHLYTRILIQIAVAVAHYDLIHIQTLSYAICPWYPLSSAVVFIKFLSSYQIFLSAIAGDLLCDYYLIPRGRLCIPELYTMNPEGRYHYLRGINFRALAVYLVSIGPSLYEFLNQLGVKAPLSIQRFYYLSYPTRLLIAFLGYYLSCLCFPIVVMYIDVHDSARDDATMDFGAVDISRQESDAFDSFVAEGIKRDEAIKRAIT</sequence>
<evidence type="ECO:0000256" key="4">
    <source>
        <dbReference type="ARBA" id="ARBA00022989"/>
    </source>
</evidence>
<feature type="transmembrane region" description="Helical" evidence="6">
    <location>
        <begin position="404"/>
        <end position="425"/>
    </location>
</feature>
<name>A0A5N7DAC5_9EURO</name>
<organism evidence="7 8">
    <name type="scientific">Aspergillus pseudonomiae</name>
    <dbReference type="NCBI Taxonomy" id="1506151"/>
    <lineage>
        <taxon>Eukaryota</taxon>
        <taxon>Fungi</taxon>
        <taxon>Dikarya</taxon>
        <taxon>Ascomycota</taxon>
        <taxon>Pezizomycotina</taxon>
        <taxon>Eurotiomycetes</taxon>
        <taxon>Eurotiomycetidae</taxon>
        <taxon>Eurotiales</taxon>
        <taxon>Aspergillaceae</taxon>
        <taxon>Aspergillus</taxon>
        <taxon>Aspergillus subgen. Circumdati</taxon>
    </lineage>
</organism>
<dbReference type="InterPro" id="IPR045225">
    <property type="entry name" value="Uracil/uridine/allantoin_perm"/>
</dbReference>
<dbReference type="Pfam" id="PF02133">
    <property type="entry name" value="Transp_cyt_pur"/>
    <property type="match status" value="1"/>
</dbReference>
<gene>
    <name evidence="7" type="ORF">BDV37DRAFT_294776</name>
</gene>
<evidence type="ECO:0000313" key="8">
    <source>
        <dbReference type="Proteomes" id="UP000325579"/>
    </source>
</evidence>
<evidence type="ECO:0000256" key="3">
    <source>
        <dbReference type="ARBA" id="ARBA00022692"/>
    </source>
</evidence>
<feature type="transmembrane region" description="Helical" evidence="6">
    <location>
        <begin position="319"/>
        <end position="337"/>
    </location>
</feature>
<dbReference type="Proteomes" id="UP000325579">
    <property type="component" value="Unassembled WGS sequence"/>
</dbReference>
<dbReference type="GO" id="GO:0015205">
    <property type="term" value="F:nucleobase transmembrane transporter activity"/>
    <property type="evidence" value="ECO:0007669"/>
    <property type="project" value="TreeGrafter"/>
</dbReference>
<dbReference type="OrthoDB" id="2018619at2759"/>
<dbReference type="GO" id="GO:0005886">
    <property type="term" value="C:plasma membrane"/>
    <property type="evidence" value="ECO:0007669"/>
    <property type="project" value="TreeGrafter"/>
</dbReference>
<protein>
    <submittedName>
        <fullName evidence="7">Permease for cytosine/purines, uracil, thiamine, allantoin-domain-containing protein</fullName>
    </submittedName>
</protein>
<keyword evidence="5 6" id="KW-0472">Membrane</keyword>
<evidence type="ECO:0000256" key="5">
    <source>
        <dbReference type="ARBA" id="ARBA00023136"/>
    </source>
</evidence>
<dbReference type="InterPro" id="IPR001248">
    <property type="entry name" value="Pur-cyt_permease"/>
</dbReference>
<comment type="subcellular location">
    <subcellularLocation>
        <location evidence="1">Membrane</location>
        <topology evidence="1">Multi-pass membrane protein</topology>
    </subcellularLocation>
</comment>
<dbReference type="Gene3D" id="1.10.4160.10">
    <property type="entry name" value="Hydantoin permease"/>
    <property type="match status" value="1"/>
</dbReference>
<reference evidence="7 8" key="1">
    <citation type="submission" date="2019-04" db="EMBL/GenBank/DDBJ databases">
        <authorList>
            <consortium name="DOE Joint Genome Institute"/>
            <person name="Mondo S."/>
            <person name="Kjaerbolling I."/>
            <person name="Vesth T."/>
            <person name="Frisvad J.C."/>
            <person name="Nybo J.L."/>
            <person name="Theobald S."/>
            <person name="Kildgaard S."/>
            <person name="Isbrandt T."/>
            <person name="Kuo A."/>
            <person name="Sato A."/>
            <person name="Lyhne E.K."/>
            <person name="Kogle M.E."/>
            <person name="Wiebenga A."/>
            <person name="Kun R.S."/>
            <person name="Lubbers R.J."/>
            <person name="Makela M.R."/>
            <person name="Barry K."/>
            <person name="Chovatia M."/>
            <person name="Clum A."/>
            <person name="Daum C."/>
            <person name="Haridas S."/>
            <person name="He G."/>
            <person name="LaButti K."/>
            <person name="Lipzen A."/>
            <person name="Riley R."/>
            <person name="Salamov A."/>
            <person name="Simmons B.A."/>
            <person name="Magnuson J.K."/>
            <person name="Henrissat B."/>
            <person name="Mortensen U.H."/>
            <person name="Larsen T.O."/>
            <person name="Devries R.P."/>
            <person name="Grigoriev I.V."/>
            <person name="Machida M."/>
            <person name="Baker S.E."/>
            <person name="Andersen M.R."/>
            <person name="Cantor M.N."/>
            <person name="Hua S.X."/>
        </authorList>
    </citation>
    <scope>NUCLEOTIDE SEQUENCE [LARGE SCALE GENOMIC DNA]</scope>
    <source>
        <strain evidence="7 8">CBS 119388</strain>
    </source>
</reference>
<keyword evidence="4 6" id="KW-1133">Transmembrane helix</keyword>
<feature type="transmembrane region" description="Helical" evidence="6">
    <location>
        <begin position="154"/>
        <end position="180"/>
    </location>
</feature>
<feature type="transmembrane region" description="Helical" evidence="6">
    <location>
        <begin position="112"/>
        <end position="134"/>
    </location>
</feature>
<accession>A0A5N7DAC5</accession>
<dbReference type="PANTHER" id="PTHR30618:SF1">
    <property type="entry name" value="URIDINE PERMEASE"/>
    <property type="match status" value="1"/>
</dbReference>
<feature type="transmembrane region" description="Helical" evidence="6">
    <location>
        <begin position="187"/>
        <end position="210"/>
    </location>
</feature>